<proteinExistence type="predicted"/>
<sequence>NGQFFNLNFVQKVEKFILQNDLSNFENVEYTEQVINLDCRRVNKKFEGKSFEIQKRAQHLNFFYYNPKGIYEALKTYPQFQKSLIALLNSEIDLETLEKIISVTLEHNQVFLEQKFGQNAKFKHLFKELDQDDFYIKSDIQLFWVMMQNLITNKLNLDDFDVYLTYLTEYATAIETAHAENDLSRLLKQITIQEVQSMLDFACNHIHPSTVSRFVFVANLLIRFVINDHIPHRQLYNALQKLTQQVRDDQAKLGFSIYKLYSDQKIQLYAHRPKFIFMDKPMKKSIFYPIFWSQAAQFTKDEDFYQTLVRQMTNCLKPQVFSEDLEVFQHNLLNKQTLTPTLTIVTSNYIQSVSQCKLMKIMLDNFRVMLKSEKNLPLAIEFYKLQSQYSYTCFFNQLLHFQLKQDCFDCSKTEPIKLNKQLCDAAVDCFLETR</sequence>
<evidence type="ECO:0000313" key="1">
    <source>
        <dbReference type="EMBL" id="JAP89490.1"/>
    </source>
</evidence>
<gene>
    <name evidence="1" type="ORF">TPC1_31015</name>
</gene>
<accession>A0A146JXN5</accession>
<feature type="non-terminal residue" evidence="1">
    <location>
        <position position="1"/>
    </location>
</feature>
<reference evidence="1" key="1">
    <citation type="submission" date="2015-07" db="EMBL/GenBank/DDBJ databases">
        <title>Adaptation to a free-living lifestyle via gene acquisitions in the diplomonad Trepomonas sp. PC1.</title>
        <authorList>
            <person name="Xu F."/>
            <person name="Jerlstrom-Hultqvist J."/>
            <person name="Kolisko M."/>
            <person name="Simpson A.G.B."/>
            <person name="Roger A.J."/>
            <person name="Svard S.G."/>
            <person name="Andersson J.O."/>
        </authorList>
    </citation>
    <scope>NUCLEOTIDE SEQUENCE</scope>
    <source>
        <strain evidence="1">PC1</strain>
    </source>
</reference>
<organism evidence="1">
    <name type="scientific">Trepomonas sp. PC1</name>
    <dbReference type="NCBI Taxonomy" id="1076344"/>
    <lineage>
        <taxon>Eukaryota</taxon>
        <taxon>Metamonada</taxon>
        <taxon>Diplomonadida</taxon>
        <taxon>Hexamitidae</taxon>
        <taxon>Hexamitinae</taxon>
        <taxon>Trepomonas</taxon>
    </lineage>
</organism>
<feature type="non-terminal residue" evidence="1">
    <location>
        <position position="434"/>
    </location>
</feature>
<dbReference type="AlphaFoldDB" id="A0A146JXN5"/>
<name>A0A146JXN5_9EUKA</name>
<dbReference type="EMBL" id="GDID01007116">
    <property type="protein sequence ID" value="JAP89490.1"/>
    <property type="molecule type" value="Transcribed_RNA"/>
</dbReference>
<protein>
    <submittedName>
        <fullName evidence="1">Uncharacterized protein</fullName>
    </submittedName>
</protein>